<evidence type="ECO:0000313" key="3">
    <source>
        <dbReference type="EMBL" id="KAK6936251.1"/>
    </source>
</evidence>
<comment type="caution">
    <text evidence="3">The sequence shown here is derived from an EMBL/GenBank/DDBJ whole genome shotgun (WGS) entry which is preliminary data.</text>
</comment>
<feature type="region of interest" description="Disordered" evidence="2">
    <location>
        <begin position="460"/>
        <end position="491"/>
    </location>
</feature>
<dbReference type="EMBL" id="JBAMMX010000007">
    <property type="protein sequence ID" value="KAK6936251.1"/>
    <property type="molecule type" value="Genomic_DNA"/>
</dbReference>
<evidence type="ECO:0000313" key="4">
    <source>
        <dbReference type="Proteomes" id="UP001370490"/>
    </source>
</evidence>
<dbReference type="InterPro" id="IPR043424">
    <property type="entry name" value="BLT-like"/>
</dbReference>
<feature type="compositionally biased region" description="Basic residues" evidence="2">
    <location>
        <begin position="146"/>
        <end position="156"/>
    </location>
</feature>
<keyword evidence="4" id="KW-1185">Reference proteome</keyword>
<protein>
    <submittedName>
        <fullName evidence="3">Uncharacterized protein</fullName>
    </submittedName>
</protein>
<feature type="compositionally biased region" description="Polar residues" evidence="2">
    <location>
        <begin position="546"/>
        <end position="566"/>
    </location>
</feature>
<feature type="region of interest" description="Disordered" evidence="2">
    <location>
        <begin position="546"/>
        <end position="583"/>
    </location>
</feature>
<feature type="coiled-coil region" evidence="1">
    <location>
        <begin position="356"/>
        <end position="426"/>
    </location>
</feature>
<feature type="region of interest" description="Disordered" evidence="2">
    <location>
        <begin position="45"/>
        <end position="66"/>
    </location>
</feature>
<dbReference type="AlphaFoldDB" id="A0AAN8VUZ2"/>
<reference evidence="3 4" key="1">
    <citation type="submission" date="2023-12" db="EMBL/GenBank/DDBJ databases">
        <title>A high-quality genome assembly for Dillenia turbinata (Dilleniales).</title>
        <authorList>
            <person name="Chanderbali A."/>
        </authorList>
    </citation>
    <scope>NUCLEOTIDE SEQUENCE [LARGE SCALE GENOMIC DNA]</scope>
    <source>
        <strain evidence="3">LSX21</strain>
        <tissue evidence="3">Leaf</tissue>
    </source>
</reference>
<feature type="compositionally biased region" description="Low complexity" evidence="2">
    <location>
        <begin position="122"/>
        <end position="141"/>
    </location>
</feature>
<gene>
    <name evidence="3" type="ORF">RJ641_033281</name>
</gene>
<dbReference type="PANTHER" id="PTHR31071:SF16">
    <property type="entry name" value="MYB-LIKE PROTEIN Z ISOFORM X1"/>
    <property type="match status" value="1"/>
</dbReference>
<evidence type="ECO:0000256" key="1">
    <source>
        <dbReference type="SAM" id="Coils"/>
    </source>
</evidence>
<keyword evidence="1" id="KW-0175">Coiled coil</keyword>
<feature type="region of interest" description="Disordered" evidence="2">
    <location>
        <begin position="107"/>
        <end position="156"/>
    </location>
</feature>
<accession>A0AAN8VUZ2</accession>
<proteinExistence type="predicted"/>
<feature type="compositionally biased region" description="Polar residues" evidence="2">
    <location>
        <begin position="574"/>
        <end position="583"/>
    </location>
</feature>
<dbReference type="PANTHER" id="PTHR31071">
    <property type="entry name" value="GB|AAF24581.1"/>
    <property type="match status" value="1"/>
</dbReference>
<sequence>MPRQARNVETRIGGRCKVRKRGSSSSSSSVLQNYRFKRAIVVGKKGGSSTPVPTWKIGSKSSSPRITDCDATSQEAIKACPSNISARKLAATLWEINGIPFKDNLEEKKKKTETKNRERISNSKSLPLPLHLSDPSHSPISEGLHRSRGVISHRRKASDISQKLQLTSYTFGGLGSFGDTSLMEIENHSRGHTPRRDTMGTKTRLKDVGKSLAASKELIKALNHIWGMEEQNSSSMTLVAALRAEIDRARIQVEQLIHDQRSSRHEINCLMKHFAEEKAAWKRKERDRIQGAIESIARELEIEKKLRRQTERLNKKLGKELADTKASMLKVVKELESEKRTKDILEQVCDELARGIGEDRAEFEELKRESAKVREEMEKEREMLQLADILREERVQMKLSDAKYQFEEKNAAVEKLRKELESYLGNKIKRENGDDDIPNSVSVGYGVYMMKNYPGLCQNGEIEYNDDDDGVAADGEEREGEESADSDLHSIELNMDNISKSYKWIYSCRDGDPSQEDSKRSSVEEMFKGRKSLSEKVQWGSISLTKGNSNNVQLEFPTKTQGNTDTLDQERSSEPTSQGQRKR</sequence>
<name>A0AAN8VUZ2_9MAGN</name>
<organism evidence="3 4">
    <name type="scientific">Dillenia turbinata</name>
    <dbReference type="NCBI Taxonomy" id="194707"/>
    <lineage>
        <taxon>Eukaryota</taxon>
        <taxon>Viridiplantae</taxon>
        <taxon>Streptophyta</taxon>
        <taxon>Embryophyta</taxon>
        <taxon>Tracheophyta</taxon>
        <taxon>Spermatophyta</taxon>
        <taxon>Magnoliopsida</taxon>
        <taxon>eudicotyledons</taxon>
        <taxon>Gunneridae</taxon>
        <taxon>Pentapetalae</taxon>
        <taxon>Dilleniales</taxon>
        <taxon>Dilleniaceae</taxon>
        <taxon>Dillenia</taxon>
    </lineage>
</organism>
<evidence type="ECO:0000256" key="2">
    <source>
        <dbReference type="SAM" id="MobiDB-lite"/>
    </source>
</evidence>
<feature type="compositionally biased region" description="Basic and acidic residues" evidence="2">
    <location>
        <begin position="107"/>
        <end position="121"/>
    </location>
</feature>
<dbReference type="Proteomes" id="UP001370490">
    <property type="component" value="Unassembled WGS sequence"/>
</dbReference>
<feature type="compositionally biased region" description="Acidic residues" evidence="2">
    <location>
        <begin position="463"/>
        <end position="485"/>
    </location>
</feature>
<feature type="region of interest" description="Disordered" evidence="2">
    <location>
        <begin position="510"/>
        <end position="534"/>
    </location>
</feature>